<gene>
    <name evidence="2" type="ORF">S101447_02712</name>
</gene>
<feature type="transmembrane region" description="Helical" evidence="1">
    <location>
        <begin position="361"/>
        <end position="384"/>
    </location>
</feature>
<evidence type="ECO:0000313" key="2">
    <source>
        <dbReference type="EMBL" id="ARW11750.1"/>
    </source>
</evidence>
<dbReference type="AlphaFoldDB" id="A0A1Y0V0S8"/>
<evidence type="ECO:0000256" key="1">
    <source>
        <dbReference type="SAM" id="Phobius"/>
    </source>
</evidence>
<dbReference type="RefSeq" id="WP_157893989.1">
    <property type="nucleotide sequence ID" value="NZ_CP021524.1"/>
</dbReference>
<feature type="transmembrane region" description="Helical" evidence="1">
    <location>
        <begin position="430"/>
        <end position="450"/>
    </location>
</feature>
<organism evidence="2 3">
    <name type="scientific">Acetobacter ascendens</name>
    <dbReference type="NCBI Taxonomy" id="481146"/>
    <lineage>
        <taxon>Bacteria</taxon>
        <taxon>Pseudomonadati</taxon>
        <taxon>Pseudomonadota</taxon>
        <taxon>Alphaproteobacteria</taxon>
        <taxon>Acetobacterales</taxon>
        <taxon>Acetobacteraceae</taxon>
        <taxon>Acetobacter</taxon>
    </lineage>
</organism>
<keyword evidence="1" id="KW-1133">Transmembrane helix</keyword>
<accession>A0A1Y0V0S8</accession>
<dbReference type="Proteomes" id="UP000195633">
    <property type="component" value="Chromosome"/>
</dbReference>
<evidence type="ECO:0000313" key="3">
    <source>
        <dbReference type="Proteomes" id="UP000195633"/>
    </source>
</evidence>
<keyword evidence="1" id="KW-0472">Membrane</keyword>
<sequence length="476" mass="54306">MTTIPNLVREYVGRLQGNCNETLNTLDANGIIPKSDVSLWQKLERDIQFDDELSLSILDDFGDVVNLNTCSDDIFSSRLRFTFKKDITDNCVRFFFSKSLSILFSDDRLLQNTRRVLVAESKCSFRTETCIFAPWNNFDEILPNLLLDENEFNVAPRRYVRDLSGGKVPLTIGESLLIGNADETCPTFLAWRKEATSRLLLTLVNEVWLENGEIKVLISGPRKVTAVYSLKNDVSFSVATEVARWVYASGRDIDVRYTLFTYELAREFPEDSNFSDNFYKYGPKALDIAKTSFSTYVKETSKDTLKSLGDLRKTLNEDVAKITSQAKDFLTSMWRDFAFAVTVIIGRISLSILKPDLAGNIYIFYLMIFTAIFLFISCISNLFINNRFMCITKENRKIWKNKLYGFLSDAELKSLADEPINQAESIYNKIAIFGFISYLLVSVVIIFLAFTSVENKNIISINGVPIMNISLDSFKY</sequence>
<reference evidence="2 3" key="1">
    <citation type="submission" date="2017-05" db="EMBL/GenBank/DDBJ databases">
        <title>Genome sequence of Acetobacter pasteurianus subsp. ascendens strain SRCM101447.</title>
        <authorList>
            <person name="Cho S.H."/>
        </authorList>
    </citation>
    <scope>NUCLEOTIDE SEQUENCE [LARGE SCALE GENOMIC DNA]</scope>
    <source>
        <strain evidence="2 3">SRCM101447</strain>
    </source>
</reference>
<name>A0A1Y0V0S8_9PROT</name>
<proteinExistence type="predicted"/>
<dbReference type="EMBL" id="CP021524">
    <property type="protein sequence ID" value="ARW11750.1"/>
    <property type="molecule type" value="Genomic_DNA"/>
</dbReference>
<keyword evidence="1" id="KW-0812">Transmembrane</keyword>
<protein>
    <submittedName>
        <fullName evidence="2">Uncharacterized protein</fullName>
    </submittedName>
</protein>